<evidence type="ECO:0000313" key="1">
    <source>
        <dbReference type="EMBL" id="CCB44490.1"/>
    </source>
</evidence>
<organism evidence="1 2">
    <name type="scientific">Vitis vinifera</name>
    <name type="common">Grape</name>
    <dbReference type="NCBI Taxonomy" id="29760"/>
    <lineage>
        <taxon>Eukaryota</taxon>
        <taxon>Viridiplantae</taxon>
        <taxon>Streptophyta</taxon>
        <taxon>Embryophyta</taxon>
        <taxon>Tracheophyta</taxon>
        <taxon>Spermatophyta</taxon>
        <taxon>Magnoliopsida</taxon>
        <taxon>eudicotyledons</taxon>
        <taxon>Gunneridae</taxon>
        <taxon>Pentapetalae</taxon>
        <taxon>rosids</taxon>
        <taxon>Vitales</taxon>
        <taxon>Vitaceae</taxon>
        <taxon>Viteae</taxon>
        <taxon>Vitis</taxon>
    </lineage>
</organism>
<dbReference type="AlphaFoldDB" id="F6GX04"/>
<proteinExistence type="predicted"/>
<gene>
    <name evidence="1" type="ordered locus">VIT_04s0023g01050</name>
</gene>
<evidence type="ECO:0000313" key="2">
    <source>
        <dbReference type="Proteomes" id="UP000009183"/>
    </source>
</evidence>
<sequence>MDVSCILISSYLIASINIGGLAASINSSCVRCGHLGECTIKLGYAHFL</sequence>
<dbReference type="HOGENOM" id="CLU_3161043_0_0_1"/>
<accession>F6GX04</accession>
<dbReference type="PaxDb" id="29760-VIT_04s0023g01050.t01"/>
<reference evidence="2" key="1">
    <citation type="journal article" date="2007" name="Nature">
        <title>The grapevine genome sequence suggests ancestral hexaploidization in major angiosperm phyla.</title>
        <authorList>
            <consortium name="The French-Italian Public Consortium for Grapevine Genome Characterization."/>
            <person name="Jaillon O."/>
            <person name="Aury J.-M."/>
            <person name="Noel B."/>
            <person name="Policriti A."/>
            <person name="Clepet C."/>
            <person name="Casagrande A."/>
            <person name="Choisne N."/>
            <person name="Aubourg S."/>
            <person name="Vitulo N."/>
            <person name="Jubin C."/>
            <person name="Vezzi A."/>
            <person name="Legeai F."/>
            <person name="Hugueney P."/>
            <person name="Dasilva C."/>
            <person name="Horner D."/>
            <person name="Mica E."/>
            <person name="Jublot D."/>
            <person name="Poulain J."/>
            <person name="Bruyere C."/>
            <person name="Billault A."/>
            <person name="Segurens B."/>
            <person name="Gouyvenoux M."/>
            <person name="Ugarte E."/>
            <person name="Cattonaro F."/>
            <person name="Anthouard V."/>
            <person name="Vico V."/>
            <person name="Del Fabbro C."/>
            <person name="Alaux M."/>
            <person name="Di Gaspero G."/>
            <person name="Dumas V."/>
            <person name="Felice N."/>
            <person name="Paillard S."/>
            <person name="Juman I."/>
            <person name="Moroldo M."/>
            <person name="Scalabrin S."/>
            <person name="Canaguier A."/>
            <person name="Le Clainche I."/>
            <person name="Malacrida G."/>
            <person name="Durand E."/>
            <person name="Pesole G."/>
            <person name="Laucou V."/>
            <person name="Chatelet P."/>
            <person name="Merdinoglu D."/>
            <person name="Delledonne M."/>
            <person name="Pezzotti M."/>
            <person name="Lecharny A."/>
            <person name="Scarpelli C."/>
            <person name="Artiguenave F."/>
            <person name="Pe M.E."/>
            <person name="Valle G."/>
            <person name="Morgante M."/>
            <person name="Caboche M."/>
            <person name="Adam-Blondon A.-F."/>
            <person name="Weissenbach J."/>
            <person name="Quetier F."/>
            <person name="Wincker P."/>
        </authorList>
    </citation>
    <scope>NUCLEOTIDE SEQUENCE [LARGE SCALE GENOMIC DNA]</scope>
    <source>
        <strain evidence="2">cv. Pinot noir / PN40024</strain>
    </source>
</reference>
<keyword evidence="2" id="KW-1185">Reference proteome</keyword>
<dbReference type="InParanoid" id="F6GX04"/>
<dbReference type="EMBL" id="FN594959">
    <property type="protein sequence ID" value="CCB44490.1"/>
    <property type="molecule type" value="Genomic_DNA"/>
</dbReference>
<dbReference type="Proteomes" id="UP000009183">
    <property type="component" value="Chromosome 4"/>
</dbReference>
<protein>
    <submittedName>
        <fullName evidence="1">Uncharacterized protein</fullName>
    </submittedName>
</protein>
<name>F6GX04_VITVI</name>